<name>A0A926HRX2_9FIRM</name>
<dbReference type="Gene3D" id="1.10.260.40">
    <property type="entry name" value="lambda repressor-like DNA-binding domains"/>
    <property type="match status" value="1"/>
</dbReference>
<dbReference type="Proteomes" id="UP000651482">
    <property type="component" value="Unassembled WGS sequence"/>
</dbReference>
<evidence type="ECO:0000313" key="2">
    <source>
        <dbReference type="EMBL" id="MBC8533688.1"/>
    </source>
</evidence>
<evidence type="ECO:0000259" key="1">
    <source>
        <dbReference type="PROSITE" id="PS50943"/>
    </source>
</evidence>
<reference evidence="2" key="1">
    <citation type="submission" date="2020-08" db="EMBL/GenBank/DDBJ databases">
        <title>Genome public.</title>
        <authorList>
            <person name="Liu C."/>
            <person name="Sun Q."/>
        </authorList>
    </citation>
    <scope>NUCLEOTIDE SEQUENCE</scope>
    <source>
        <strain evidence="2">NSJ-40</strain>
    </source>
</reference>
<dbReference type="AlphaFoldDB" id="A0A926HRX2"/>
<organism evidence="2 3">
    <name type="scientific">Yeguia hominis</name>
    <dbReference type="NCBI Taxonomy" id="2763662"/>
    <lineage>
        <taxon>Bacteria</taxon>
        <taxon>Bacillati</taxon>
        <taxon>Bacillota</taxon>
        <taxon>Clostridia</taxon>
        <taxon>Eubacteriales</taxon>
        <taxon>Yeguiaceae</taxon>
        <taxon>Yeguia</taxon>
    </lineage>
</organism>
<comment type="caution">
    <text evidence="2">The sequence shown here is derived from an EMBL/GenBank/DDBJ whole genome shotgun (WGS) entry which is preliminary data.</text>
</comment>
<dbReference type="SUPFAM" id="SSF47413">
    <property type="entry name" value="lambda repressor-like DNA-binding domains"/>
    <property type="match status" value="1"/>
</dbReference>
<dbReference type="InterPro" id="IPR001387">
    <property type="entry name" value="Cro/C1-type_HTH"/>
</dbReference>
<dbReference type="InterPro" id="IPR010982">
    <property type="entry name" value="Lambda_DNA-bd_dom_sf"/>
</dbReference>
<feature type="domain" description="HTH cro/C1-type" evidence="1">
    <location>
        <begin position="11"/>
        <end position="69"/>
    </location>
</feature>
<dbReference type="SMART" id="SM00530">
    <property type="entry name" value="HTH_XRE"/>
    <property type="match status" value="1"/>
</dbReference>
<dbReference type="Pfam" id="PF13560">
    <property type="entry name" value="HTH_31"/>
    <property type="match status" value="1"/>
</dbReference>
<dbReference type="RefSeq" id="WP_249319301.1">
    <property type="nucleotide sequence ID" value="NZ_JACRSN010000008.1"/>
</dbReference>
<accession>A0A926HRX2</accession>
<proteinExistence type="predicted"/>
<evidence type="ECO:0000313" key="3">
    <source>
        <dbReference type="Proteomes" id="UP000651482"/>
    </source>
</evidence>
<dbReference type="GO" id="GO:0003677">
    <property type="term" value="F:DNA binding"/>
    <property type="evidence" value="ECO:0007669"/>
    <property type="project" value="InterPro"/>
</dbReference>
<dbReference type="PROSITE" id="PS50943">
    <property type="entry name" value="HTH_CROC1"/>
    <property type="match status" value="1"/>
</dbReference>
<keyword evidence="3" id="KW-1185">Reference proteome</keyword>
<dbReference type="EMBL" id="JACRSN010000008">
    <property type="protein sequence ID" value="MBC8533688.1"/>
    <property type="molecule type" value="Genomic_DNA"/>
</dbReference>
<dbReference type="CDD" id="cd00093">
    <property type="entry name" value="HTH_XRE"/>
    <property type="match status" value="1"/>
</dbReference>
<sequence>MSDFMSPGQRIRHYRMLRGMTQKALGIAAGFSPETADIRIAQYESGARTPKHALLCMLAEALGVLPSALDIPRIKSRAALNQLLLALEDEYGLTVTIMITENNERKICNGK</sequence>
<gene>
    <name evidence="2" type="ORF">IAG03_06650</name>
</gene>
<protein>
    <submittedName>
        <fullName evidence="2">Helix-turn-helix transcriptional regulator</fullName>
    </submittedName>
</protein>